<dbReference type="EMBL" id="CM000612">
    <property type="protein sequence ID" value="EEC48001.1"/>
    <property type="molecule type" value="Genomic_DNA"/>
</dbReference>
<reference evidence="3 4" key="1">
    <citation type="journal article" date="2008" name="Nature">
        <title>The Phaeodactylum genome reveals the evolutionary history of diatom genomes.</title>
        <authorList>
            <person name="Bowler C."/>
            <person name="Allen A.E."/>
            <person name="Badger J.H."/>
            <person name="Grimwood J."/>
            <person name="Jabbari K."/>
            <person name="Kuo A."/>
            <person name="Maheswari U."/>
            <person name="Martens C."/>
            <person name="Maumus F."/>
            <person name="Otillar R.P."/>
            <person name="Rayko E."/>
            <person name="Salamov A."/>
            <person name="Vandepoele K."/>
            <person name="Beszteri B."/>
            <person name="Gruber A."/>
            <person name="Heijde M."/>
            <person name="Katinka M."/>
            <person name="Mock T."/>
            <person name="Valentin K."/>
            <person name="Verret F."/>
            <person name="Berges J.A."/>
            <person name="Brownlee C."/>
            <person name="Cadoret J.P."/>
            <person name="Chiovitti A."/>
            <person name="Choi C.J."/>
            <person name="Coesel S."/>
            <person name="De Martino A."/>
            <person name="Detter J.C."/>
            <person name="Durkin C."/>
            <person name="Falciatore A."/>
            <person name="Fournet J."/>
            <person name="Haruta M."/>
            <person name="Huysman M.J."/>
            <person name="Jenkins B.D."/>
            <person name="Jiroutova K."/>
            <person name="Jorgensen R.E."/>
            <person name="Joubert Y."/>
            <person name="Kaplan A."/>
            <person name="Kroger N."/>
            <person name="Kroth P.G."/>
            <person name="La Roche J."/>
            <person name="Lindquist E."/>
            <person name="Lommer M."/>
            <person name="Martin-Jezequel V."/>
            <person name="Lopez P.J."/>
            <person name="Lucas S."/>
            <person name="Mangogna M."/>
            <person name="McGinnis K."/>
            <person name="Medlin L.K."/>
            <person name="Montsant A."/>
            <person name="Oudot-Le Secq M.P."/>
            <person name="Napoli C."/>
            <person name="Obornik M."/>
            <person name="Parker M.S."/>
            <person name="Petit J.L."/>
            <person name="Porcel B.M."/>
            <person name="Poulsen N."/>
            <person name="Robison M."/>
            <person name="Rychlewski L."/>
            <person name="Rynearson T.A."/>
            <person name="Schmutz J."/>
            <person name="Shapiro H."/>
            <person name="Siaut M."/>
            <person name="Stanley M."/>
            <person name="Sussman M.R."/>
            <person name="Taylor A.R."/>
            <person name="Vardi A."/>
            <person name="von Dassow P."/>
            <person name="Vyverman W."/>
            <person name="Willis A."/>
            <person name="Wyrwicz L.S."/>
            <person name="Rokhsar D.S."/>
            <person name="Weissenbach J."/>
            <person name="Armbrust E.V."/>
            <person name="Green B.R."/>
            <person name="Van de Peer Y."/>
            <person name="Grigoriev I.V."/>
        </authorList>
    </citation>
    <scope>NUCLEOTIDE SEQUENCE [LARGE SCALE GENOMIC DNA]</scope>
    <source>
        <strain evidence="3 4">CCAP 1055/1</strain>
    </source>
</reference>
<feature type="signal peptide" evidence="2">
    <location>
        <begin position="1"/>
        <end position="27"/>
    </location>
</feature>
<dbReference type="AlphaFoldDB" id="B7G003"/>
<proteinExistence type="predicted"/>
<dbReference type="OrthoDB" id="10266005at2759"/>
<name>B7G003_PHATC</name>
<reference evidence="4" key="2">
    <citation type="submission" date="2008-08" db="EMBL/GenBank/DDBJ databases">
        <authorList>
            <consortium name="Diatom Consortium"/>
            <person name="Grigoriev I."/>
            <person name="Grimwood J."/>
            <person name="Kuo A."/>
            <person name="Otillar R.P."/>
            <person name="Salamov A."/>
            <person name="Detter J.C."/>
            <person name="Lindquist E."/>
            <person name="Shapiro H."/>
            <person name="Lucas S."/>
            <person name="Glavina del Rio T."/>
            <person name="Pitluck S."/>
            <person name="Rokhsar D."/>
            <person name="Bowler C."/>
        </authorList>
    </citation>
    <scope>GENOME REANNOTATION</scope>
    <source>
        <strain evidence="4">CCAP 1055/1</strain>
    </source>
</reference>
<evidence type="ECO:0000313" key="3">
    <source>
        <dbReference type="EMBL" id="EEC48001.1"/>
    </source>
</evidence>
<dbReference type="KEGG" id="pti:PHATRDRAFT_46084"/>
<feature type="region of interest" description="Disordered" evidence="1">
    <location>
        <begin position="190"/>
        <end position="226"/>
    </location>
</feature>
<feature type="region of interest" description="Disordered" evidence="1">
    <location>
        <begin position="97"/>
        <end position="134"/>
    </location>
</feature>
<evidence type="ECO:0000256" key="1">
    <source>
        <dbReference type="SAM" id="MobiDB-lite"/>
    </source>
</evidence>
<dbReference type="eggNOG" id="ENOG502SEA9">
    <property type="taxonomic scope" value="Eukaryota"/>
</dbReference>
<keyword evidence="4" id="KW-1185">Reference proteome</keyword>
<evidence type="ECO:0000313" key="4">
    <source>
        <dbReference type="Proteomes" id="UP000000759"/>
    </source>
</evidence>
<feature type="chain" id="PRO_5002855239" evidence="2">
    <location>
        <begin position="28"/>
        <end position="361"/>
    </location>
</feature>
<dbReference type="HOGENOM" id="CLU_774942_0_0_1"/>
<dbReference type="PaxDb" id="2850-Phatr46084"/>
<dbReference type="RefSeq" id="XP_002180593.1">
    <property type="nucleotide sequence ID" value="XM_002180557.1"/>
</dbReference>
<keyword evidence="2" id="KW-0732">Signal</keyword>
<organism evidence="3 4">
    <name type="scientific">Phaeodactylum tricornutum (strain CCAP 1055/1)</name>
    <dbReference type="NCBI Taxonomy" id="556484"/>
    <lineage>
        <taxon>Eukaryota</taxon>
        <taxon>Sar</taxon>
        <taxon>Stramenopiles</taxon>
        <taxon>Ochrophyta</taxon>
        <taxon>Bacillariophyta</taxon>
        <taxon>Bacillariophyceae</taxon>
        <taxon>Bacillariophycidae</taxon>
        <taxon>Naviculales</taxon>
        <taxon>Phaeodactylaceae</taxon>
        <taxon>Phaeodactylum</taxon>
    </lineage>
</organism>
<evidence type="ECO:0000256" key="2">
    <source>
        <dbReference type="SAM" id="SignalP"/>
    </source>
</evidence>
<dbReference type="InParanoid" id="B7G003"/>
<gene>
    <name evidence="3" type="ORF">PHATRDRAFT_46084</name>
</gene>
<dbReference type="Proteomes" id="UP000000759">
    <property type="component" value="Chromosome 9"/>
</dbReference>
<protein>
    <submittedName>
        <fullName evidence="3">Uncharacterized protein</fullName>
    </submittedName>
</protein>
<dbReference type="GeneID" id="7201430"/>
<feature type="compositionally biased region" description="Acidic residues" evidence="1">
    <location>
        <begin position="100"/>
        <end position="134"/>
    </location>
</feature>
<accession>B7G003</accession>
<sequence length="361" mass="40212">MTSMSYSTFFKIPRAAALLLLIMLTSAFTRPMAFAPSPLPNPSFLMRAYDSCRSVAERPYCTTLRMAVADEGDEKEADKEGADLAAEFFKMAQQKGVELGSEDLEDDETDDDEEEDDDDDDEKEEEDDEDEEEVNIPQGAINAFLGYDTGDVGDKLAGNVSLTDDQLYSEVKERVLDTAGGFLEYVKAAKDDGEGEEEDDDDDFDTDSEDVVGETKPYEPPTTIPDSELTAGEVVILVLDALLNNDVPTKNRGVEILFGYSSPGSQIKNEEGLTPSEYMDFLKETEYKVLFNRKSVSIDKADYSFDGKKAFFTARLQIGDGPLDVVSVNFILSTTGKEDDSCWLIDSMLIRPQSMRRRRRK</sequence>
<feature type="compositionally biased region" description="Acidic residues" evidence="1">
    <location>
        <begin position="193"/>
        <end position="212"/>
    </location>
</feature>